<gene>
    <name evidence="1" type="ORF">SDC9_21454</name>
</gene>
<evidence type="ECO:0000313" key="1">
    <source>
        <dbReference type="EMBL" id="MPL75627.1"/>
    </source>
</evidence>
<dbReference type="Gene3D" id="3.40.1280.10">
    <property type="match status" value="1"/>
</dbReference>
<dbReference type="AlphaFoldDB" id="A0A644U9J7"/>
<dbReference type="Gene3D" id="2.40.50.140">
    <property type="entry name" value="Nucleic acid-binding proteins"/>
    <property type="match status" value="1"/>
</dbReference>
<protein>
    <recommendedName>
        <fullName evidence="2">RNA-binding protein</fullName>
    </recommendedName>
</protein>
<organism evidence="1">
    <name type="scientific">bioreactor metagenome</name>
    <dbReference type="NCBI Taxonomy" id="1076179"/>
    <lineage>
        <taxon>unclassified sequences</taxon>
        <taxon>metagenomes</taxon>
        <taxon>ecological metagenomes</taxon>
    </lineage>
</organism>
<dbReference type="InterPro" id="IPR029026">
    <property type="entry name" value="tRNA_m1G_MTases_N"/>
</dbReference>
<dbReference type="InterPro" id="IPR012340">
    <property type="entry name" value="NA-bd_OB-fold"/>
</dbReference>
<dbReference type="PANTHER" id="PTHR12150:SF13">
    <property type="entry name" value="METHYLTRANSFERASE C9ORF114-RELATED"/>
    <property type="match status" value="1"/>
</dbReference>
<proteinExistence type="predicted"/>
<dbReference type="CDD" id="cd18086">
    <property type="entry name" value="HsC9orf114-like"/>
    <property type="match status" value="1"/>
</dbReference>
<accession>A0A644U9J7</accession>
<dbReference type="InterPro" id="IPR029028">
    <property type="entry name" value="Alpha/beta_knot_MTases"/>
</dbReference>
<name>A0A644U9J7_9ZZZZ</name>
<comment type="caution">
    <text evidence="1">The sequence shown here is derived from an EMBL/GenBank/DDBJ whole genome shotgun (WGS) entry which is preliminary data.</text>
</comment>
<reference evidence="1" key="1">
    <citation type="submission" date="2019-08" db="EMBL/GenBank/DDBJ databases">
        <authorList>
            <person name="Kucharzyk K."/>
            <person name="Murdoch R.W."/>
            <person name="Higgins S."/>
            <person name="Loffler F."/>
        </authorList>
    </citation>
    <scope>NUCLEOTIDE SEQUENCE</scope>
</reference>
<evidence type="ECO:0008006" key="2">
    <source>
        <dbReference type="Google" id="ProtNLM"/>
    </source>
</evidence>
<dbReference type="EMBL" id="VSSQ01000090">
    <property type="protein sequence ID" value="MPL75627.1"/>
    <property type="molecule type" value="Genomic_DNA"/>
</dbReference>
<dbReference type="InterPro" id="IPR003750">
    <property type="entry name" value="Put_MeTrfase-C9orf114-like"/>
</dbReference>
<dbReference type="SUPFAM" id="SSF75217">
    <property type="entry name" value="alpha/beta knot"/>
    <property type="match status" value="1"/>
</dbReference>
<dbReference type="PANTHER" id="PTHR12150">
    <property type="entry name" value="CLASS IV SAM-BINDING METHYLTRANSFERASE-RELATED"/>
    <property type="match status" value="1"/>
</dbReference>
<dbReference type="SUPFAM" id="SSF50249">
    <property type="entry name" value="Nucleic acid-binding proteins"/>
    <property type="match status" value="1"/>
</dbReference>
<sequence>MHKKQVSIFIPDSFLSETTDLKIKTSKIGVVGRALALFQVDQIVIYKDLSQNDDKYLADADFMADVLEYMNTPQYLRKRVFPIRSELKHVGILPPLRTPHHPIESDLKVGDYRQGFTVRRNKKGTYIDIGMKVDSGMKNAENLAFCKEQLSVNKVFSFRVTKLAKEVIVTPDEPDDVYWGYKTLSTHKSLKNSLKLVNPDFVVETTKYADTINSIFNEFEERLDKAGNIAIVFGGPYSSISEDLSGFSWDLIKLNTVPSQGTETVRTEEAIVSTLSIINMMLNFC</sequence>
<dbReference type="Pfam" id="PF02598">
    <property type="entry name" value="Methyltrn_RNA_3"/>
    <property type="match status" value="1"/>
</dbReference>